<name>J3M4K0_ORYBR</name>
<reference evidence="1" key="1">
    <citation type="journal article" date="2013" name="Nat. Commun.">
        <title>Whole-genome sequencing of Oryza brachyantha reveals mechanisms underlying Oryza genome evolution.</title>
        <authorList>
            <person name="Chen J."/>
            <person name="Huang Q."/>
            <person name="Gao D."/>
            <person name="Wang J."/>
            <person name="Lang Y."/>
            <person name="Liu T."/>
            <person name="Li B."/>
            <person name="Bai Z."/>
            <person name="Luis Goicoechea J."/>
            <person name="Liang C."/>
            <person name="Chen C."/>
            <person name="Zhang W."/>
            <person name="Sun S."/>
            <person name="Liao Y."/>
            <person name="Zhang X."/>
            <person name="Yang L."/>
            <person name="Song C."/>
            <person name="Wang M."/>
            <person name="Shi J."/>
            <person name="Liu G."/>
            <person name="Liu J."/>
            <person name="Zhou H."/>
            <person name="Zhou W."/>
            <person name="Yu Q."/>
            <person name="An N."/>
            <person name="Chen Y."/>
            <person name="Cai Q."/>
            <person name="Wang B."/>
            <person name="Liu B."/>
            <person name="Min J."/>
            <person name="Huang Y."/>
            <person name="Wu H."/>
            <person name="Li Z."/>
            <person name="Zhang Y."/>
            <person name="Yin Y."/>
            <person name="Song W."/>
            <person name="Jiang J."/>
            <person name="Jackson S.A."/>
            <person name="Wing R.A."/>
            <person name="Wang J."/>
            <person name="Chen M."/>
        </authorList>
    </citation>
    <scope>NUCLEOTIDE SEQUENCE [LARGE SCALE GENOMIC DNA]</scope>
    <source>
        <strain evidence="1">cv. IRGC 101232</strain>
    </source>
</reference>
<dbReference type="AlphaFoldDB" id="J3M4K0"/>
<keyword evidence="2" id="KW-1185">Reference proteome</keyword>
<dbReference type="Proteomes" id="UP000006038">
    <property type="component" value="Chromosome 5"/>
</dbReference>
<accession>J3M4K0</accession>
<evidence type="ECO:0000313" key="2">
    <source>
        <dbReference type="Proteomes" id="UP000006038"/>
    </source>
</evidence>
<evidence type="ECO:0000313" key="1">
    <source>
        <dbReference type="EnsemblPlants" id="OB05G15240.1"/>
    </source>
</evidence>
<reference evidence="1" key="2">
    <citation type="submission" date="2013-04" db="UniProtKB">
        <authorList>
            <consortium name="EnsemblPlants"/>
        </authorList>
    </citation>
    <scope>IDENTIFICATION</scope>
</reference>
<protein>
    <submittedName>
        <fullName evidence="1">Uncharacterized protein</fullName>
    </submittedName>
</protein>
<dbReference type="Gramene" id="OB05G15240.1">
    <property type="protein sequence ID" value="OB05G15240.1"/>
    <property type="gene ID" value="OB05G15240"/>
</dbReference>
<dbReference type="HOGENOM" id="CLU_2967959_0_0_1"/>
<proteinExistence type="predicted"/>
<sequence>MQRVALAPILSIHLHPMAIARSSVFFSLITFSPFMLCYEYMTYPSFNFLFEINGGKLQH</sequence>
<organism evidence="1">
    <name type="scientific">Oryza brachyantha</name>
    <name type="common">malo sina</name>
    <dbReference type="NCBI Taxonomy" id="4533"/>
    <lineage>
        <taxon>Eukaryota</taxon>
        <taxon>Viridiplantae</taxon>
        <taxon>Streptophyta</taxon>
        <taxon>Embryophyta</taxon>
        <taxon>Tracheophyta</taxon>
        <taxon>Spermatophyta</taxon>
        <taxon>Magnoliopsida</taxon>
        <taxon>Liliopsida</taxon>
        <taxon>Poales</taxon>
        <taxon>Poaceae</taxon>
        <taxon>BOP clade</taxon>
        <taxon>Oryzoideae</taxon>
        <taxon>Oryzeae</taxon>
        <taxon>Oryzinae</taxon>
        <taxon>Oryza</taxon>
    </lineage>
</organism>
<dbReference type="EnsemblPlants" id="OB05G15240.1">
    <property type="protein sequence ID" value="OB05G15240.1"/>
    <property type="gene ID" value="OB05G15240"/>
</dbReference>